<reference evidence="2" key="1">
    <citation type="submission" date="2019-02" db="EMBL/GenBank/DDBJ databases">
        <title>Draft genome sequence of Enterococcus sp. Gos25-1.</title>
        <authorList>
            <person name="Tanaka N."/>
            <person name="Shiwa Y."/>
            <person name="Fujita N."/>
        </authorList>
    </citation>
    <scope>NUCLEOTIDE SEQUENCE [LARGE SCALE GENOMIC DNA]</scope>
    <source>
        <strain evidence="2">Gos25-1</strain>
    </source>
</reference>
<name>A0A4P5PAI0_9ENTE</name>
<keyword evidence="2" id="KW-1185">Reference proteome</keyword>
<protein>
    <submittedName>
        <fullName evidence="1">Uncharacterized protein</fullName>
    </submittedName>
</protein>
<evidence type="ECO:0000313" key="1">
    <source>
        <dbReference type="EMBL" id="GCF92502.1"/>
    </source>
</evidence>
<proteinExistence type="predicted"/>
<comment type="caution">
    <text evidence="1">The sequence shown here is derived from an EMBL/GenBank/DDBJ whole genome shotgun (WGS) entry which is preliminary data.</text>
</comment>
<dbReference type="RefSeq" id="WP_146621010.1">
    <property type="nucleotide sequence ID" value="NZ_BJCC01000003.1"/>
</dbReference>
<dbReference type="EMBL" id="BJCC01000003">
    <property type="protein sequence ID" value="GCF92502.1"/>
    <property type="molecule type" value="Genomic_DNA"/>
</dbReference>
<organism evidence="1 2">
    <name type="scientific">Enterococcus florum</name>
    <dbReference type="NCBI Taxonomy" id="2480627"/>
    <lineage>
        <taxon>Bacteria</taxon>
        <taxon>Bacillati</taxon>
        <taxon>Bacillota</taxon>
        <taxon>Bacilli</taxon>
        <taxon>Lactobacillales</taxon>
        <taxon>Enterococcaceae</taxon>
        <taxon>Enterococcus</taxon>
    </lineage>
</organism>
<dbReference type="Proteomes" id="UP000290567">
    <property type="component" value="Unassembled WGS sequence"/>
</dbReference>
<evidence type="ECO:0000313" key="2">
    <source>
        <dbReference type="Proteomes" id="UP000290567"/>
    </source>
</evidence>
<gene>
    <name evidence="1" type="ORF">NRIC_03930</name>
</gene>
<dbReference type="AlphaFoldDB" id="A0A4P5PAI0"/>
<dbReference type="OrthoDB" id="2174922at2"/>
<sequence length="449" mass="49725">MGRCKNDKILNKIGLDKINKLMEIDLAVLTDADSCVKANTRNYIATEGNTVSFNQYKVPADLFNCLAEGCRNSGTLMVGGGVGESVSMTINIPSDATEYFAGLITQYVYLAAKDGYTIETTIADLKDTNFTNADVYTQKLKATEERHYPVIVDLTQAPTSQEGNGWEASENGIIMKVSVKPDTATTVSNVGFSSIYVYDSIEDFETNDVVKVGCLTEVGDELSIDPVDASCFGGGYDPDSIAISKTINGKSITANNWKVNPLLSRGELTKGWYIHSEEREVVESTFDGRKYGLVQVADMNMDECAFTTAQISDNCNVTDAELQRLNTPVVLVVNERQYIVLDGTTTDINDAGKIIFHESLIGQKVIVSYPKEVEAEHFVANDQALETRRVRMTFTREQTDGVKIQYIYNNVLVTSFPEVLNNEEANFEIGLSIQRARNGNFFEKFRIRD</sequence>
<accession>A0A4P5PAI0</accession>